<proteinExistence type="predicted"/>
<comment type="caution">
    <text evidence="5">The sequence shown here is derived from an EMBL/GenBank/DDBJ whole genome shotgun (WGS) entry which is preliminary data.</text>
</comment>
<dbReference type="AlphaFoldDB" id="A0A7W5F8D9"/>
<organism evidence="5 6">
    <name type="scientific">Nocardioides albus</name>
    <dbReference type="NCBI Taxonomy" id="1841"/>
    <lineage>
        <taxon>Bacteria</taxon>
        <taxon>Bacillati</taxon>
        <taxon>Actinomycetota</taxon>
        <taxon>Actinomycetes</taxon>
        <taxon>Propionibacteriales</taxon>
        <taxon>Nocardioidaceae</taxon>
        <taxon>Nocardioides</taxon>
    </lineage>
</organism>
<keyword evidence="3" id="KW-0175">Coiled coil</keyword>
<dbReference type="InterPro" id="IPR041474">
    <property type="entry name" value="NicS_C"/>
</dbReference>
<evidence type="ECO:0000256" key="3">
    <source>
        <dbReference type="SAM" id="Coils"/>
    </source>
</evidence>
<evidence type="ECO:0000313" key="5">
    <source>
        <dbReference type="EMBL" id="MBB3089110.1"/>
    </source>
</evidence>
<reference evidence="5 6" key="1">
    <citation type="submission" date="2020-08" db="EMBL/GenBank/DDBJ databases">
        <title>Genomic Encyclopedia of Type Strains, Phase III (KMG-III): the genomes of soil and plant-associated and newly described type strains.</title>
        <authorList>
            <person name="Whitman W."/>
        </authorList>
    </citation>
    <scope>NUCLEOTIDE SEQUENCE [LARGE SCALE GENOMIC DNA]</scope>
    <source>
        <strain evidence="5 6">CECT 3302</strain>
    </source>
</reference>
<dbReference type="InterPro" id="IPR036271">
    <property type="entry name" value="Tet_transcr_reg_TetR-rel_C_sf"/>
</dbReference>
<dbReference type="PROSITE" id="PS50977">
    <property type="entry name" value="HTH_TETR_2"/>
    <property type="match status" value="1"/>
</dbReference>
<sequence>MVDTQQSVEKSEERMRDAERTRAELLEVATEVFSEQGYSGARVDEIAERTRTTKRMIYYYFGGKEGLYLAVLEAAYRRIREAEQSLHADHLAPVDAVRRIAELTFDHHHDHPAFIRLVSVENIHHGQHLGKVESLRDLGTPAASLLDDVLARGRASGELRGDVDAIDVHMLISSYCVFQVANAATFGFLFGRDMLAPDVRDRHRRILGDIVVGWLSA</sequence>
<evidence type="ECO:0000313" key="6">
    <source>
        <dbReference type="Proteomes" id="UP000577707"/>
    </source>
</evidence>
<dbReference type="GO" id="GO:0006355">
    <property type="term" value="P:regulation of DNA-templated transcription"/>
    <property type="evidence" value="ECO:0007669"/>
    <property type="project" value="UniProtKB-ARBA"/>
</dbReference>
<dbReference type="InterPro" id="IPR001647">
    <property type="entry name" value="HTH_TetR"/>
</dbReference>
<dbReference type="PANTHER" id="PTHR30328:SF54">
    <property type="entry name" value="HTH-TYPE TRANSCRIPTIONAL REPRESSOR SCO4008"/>
    <property type="match status" value="1"/>
</dbReference>
<protein>
    <submittedName>
        <fullName evidence="5">AcrR family transcriptional regulator</fullName>
    </submittedName>
</protein>
<keyword evidence="6" id="KW-1185">Reference proteome</keyword>
<dbReference type="Pfam" id="PF17938">
    <property type="entry name" value="TetR_C_29"/>
    <property type="match status" value="1"/>
</dbReference>
<keyword evidence="1 2" id="KW-0238">DNA-binding</keyword>
<dbReference type="SUPFAM" id="SSF46689">
    <property type="entry name" value="Homeodomain-like"/>
    <property type="match status" value="1"/>
</dbReference>
<feature type="DNA-binding region" description="H-T-H motif" evidence="2">
    <location>
        <begin position="42"/>
        <end position="61"/>
    </location>
</feature>
<dbReference type="Proteomes" id="UP000577707">
    <property type="component" value="Unassembled WGS sequence"/>
</dbReference>
<dbReference type="InterPro" id="IPR050109">
    <property type="entry name" value="HTH-type_TetR-like_transc_reg"/>
</dbReference>
<feature type="domain" description="HTH tetR-type" evidence="4">
    <location>
        <begin position="19"/>
        <end position="79"/>
    </location>
</feature>
<dbReference type="SUPFAM" id="SSF48498">
    <property type="entry name" value="Tetracyclin repressor-like, C-terminal domain"/>
    <property type="match status" value="1"/>
</dbReference>
<dbReference type="Pfam" id="PF00440">
    <property type="entry name" value="TetR_N"/>
    <property type="match status" value="1"/>
</dbReference>
<dbReference type="PANTHER" id="PTHR30328">
    <property type="entry name" value="TRANSCRIPTIONAL REPRESSOR"/>
    <property type="match status" value="1"/>
</dbReference>
<evidence type="ECO:0000259" key="4">
    <source>
        <dbReference type="PROSITE" id="PS50977"/>
    </source>
</evidence>
<dbReference type="EMBL" id="JACHXG010000004">
    <property type="protein sequence ID" value="MBB3089110.1"/>
    <property type="molecule type" value="Genomic_DNA"/>
</dbReference>
<dbReference type="Gene3D" id="1.10.357.10">
    <property type="entry name" value="Tetracycline Repressor, domain 2"/>
    <property type="match status" value="1"/>
</dbReference>
<accession>A0A7W5F8D9</accession>
<dbReference type="InterPro" id="IPR009057">
    <property type="entry name" value="Homeodomain-like_sf"/>
</dbReference>
<dbReference type="PRINTS" id="PR00455">
    <property type="entry name" value="HTHTETR"/>
</dbReference>
<evidence type="ECO:0000256" key="1">
    <source>
        <dbReference type="ARBA" id="ARBA00023125"/>
    </source>
</evidence>
<dbReference type="RefSeq" id="WP_183544847.1">
    <property type="nucleotide sequence ID" value="NZ_BMQT01000002.1"/>
</dbReference>
<feature type="coiled-coil region" evidence="3">
    <location>
        <begin position="1"/>
        <end position="28"/>
    </location>
</feature>
<dbReference type="GO" id="GO:0003677">
    <property type="term" value="F:DNA binding"/>
    <property type="evidence" value="ECO:0007669"/>
    <property type="project" value="UniProtKB-UniRule"/>
</dbReference>
<gene>
    <name evidence="5" type="ORF">FHS12_002056</name>
</gene>
<evidence type="ECO:0000256" key="2">
    <source>
        <dbReference type="PROSITE-ProRule" id="PRU00335"/>
    </source>
</evidence>
<name>A0A7W5F8D9_9ACTN</name>